<dbReference type="InterPro" id="IPR050628">
    <property type="entry name" value="SNF2_RAD54_helicase_TF"/>
</dbReference>
<sequence length="1445" mass="163209">MAPGIVISDEPLEEKKSIGMGNLWDKIKKDAAARKDITPATERKPNREYLKAQQAKSDSSFVVSSPSLQNSLSGSTHNYFNNILKYIPVGCIRIRKQDCSISEDELSSCQGWQALHLPTDIHNFQHNLLYLPNTIQGKLLRSASLVGFCGIHNAGWIRMEFKAKDQHSGQVRVYILPDHVGKAVLDRSRTQLRKGMELLLDKLDISNATWQGTWTDDTPILHIDSSLDAENSRDNISVLDMFNALPSPKPDPKLIEDEYVQDAMRSILKGNVRGLNPDTKLHPLQCQTAAMMLQRETRPAYLLDPRLRPMRDQAGNKYYCDLSASICLREPRCYEAPRGGICAENMGLGKTLICLALILSTKGLASQIPVEHSVGSIPVRSTTGSLLDMAASTIGRLGVPWEIVLRKIESDQGTKFNRAREALQRETGYYWHIPDPPQHEEANLISTSPRKIWLTKTTLIVVRSNLIDQWIQEIEKHATGLNYLVITDMRSLLPTAEVLATYDVILLTQKILEREEMGMVTYHGKLCQLTLPNGCQRCHEKNTGLVHCPCGNPWRATPSTVYHSPLKDLHLKRLITDVRPIFGKVTGDPRIDAMIPIDFLRLDTRWLVSGTPAQGLHGRDGKDLEGSELLSHFLEDHTSRTTTDCSLSPETNTRRTKLFIEQERQALEKLGNILTSYLKARPWANTMAESDQASWLSLVVKPRYDREVHSDSRILRLTLESMIIRHTAEDINEQLSHSPLHKKNVYLEGCLQDKLSLNIFSMIMIVNVITSEREDAINLFHPKSRRALKKLVSSLRQASFTWSGFTTTMIESSLDTAKKFLTKDSIAAGDKKLLEEAIKVGELALKNGIFTAVSRLHELAMYIQNPLQNEVRRAWALDYEAGNPTLMGATMVIGAKEAFNKLYDDTDLWAEQSIIYGEQMMNGKELEFPPGPGQLKKARPNNTEHTPTAMPLGSLEDQENEKWKDSTIVSTISSKLSYLMDQVFLHHNHEKIIIFHEAENMGYYIAQALKCMNIQYLVYTQRDSIFERSRCLVKFNTLTVFRVMLMDVHHAASRLDMSAASRVYFVNPVSSPRVETHAINTAHRIGQLRPVFVETLVLKGSIDEVILTRRGTMNDQEHMHLRDFLDDQTLYDCLRSARFYPIPGGRISGPDQLAPLVRPQLAFTKLMVVSNEAEDQFPACLTRHSTSRWSKSITNSLMLSESAVRSAELSSRVRALGADLQYQILDRFRQGLNERMAADWMTDDRIGGLREVDFSTTDSWSRRQHRVSRDYASRLASEFTGQTDFLASLAVNGRISSALFNSLLNSAADNHSNAYRSRQSAPSNTPEDMDMIDEQSPGREFDDEDQFVIQNEDEGPLLRRQHASHGTQLRVIYEDEDEDEVEDEDGDELIEMGTWGEEVDQTAENETRTEEDMVAARLAADEGDLAELAAINAEYGAPDMNLYDE</sequence>
<evidence type="ECO:0000256" key="2">
    <source>
        <dbReference type="ARBA" id="ARBA00022801"/>
    </source>
</evidence>
<dbReference type="Gene3D" id="3.40.50.10810">
    <property type="entry name" value="Tandem AAA-ATPase domain"/>
    <property type="match status" value="1"/>
</dbReference>
<protein>
    <recommendedName>
        <fullName evidence="4">SNF2 N-terminal domain-containing protein</fullName>
    </recommendedName>
</protein>
<keyword evidence="2" id="KW-0378">Hydrolase</keyword>
<dbReference type="PANTHER" id="PTHR45626">
    <property type="entry name" value="TRANSCRIPTION TERMINATION FACTOR 2-RELATED"/>
    <property type="match status" value="1"/>
</dbReference>
<dbReference type="GO" id="GO:0016787">
    <property type="term" value="F:hydrolase activity"/>
    <property type="evidence" value="ECO:0007669"/>
    <property type="project" value="UniProtKB-KW"/>
</dbReference>
<dbReference type="GO" id="GO:0005524">
    <property type="term" value="F:ATP binding"/>
    <property type="evidence" value="ECO:0007669"/>
    <property type="project" value="UniProtKB-KW"/>
</dbReference>
<comment type="caution">
    <text evidence="5">The sequence shown here is derived from an EMBL/GenBank/DDBJ whole genome shotgun (WGS) entry which is preliminary data.</text>
</comment>
<dbReference type="InterPro" id="IPR038718">
    <property type="entry name" value="SNF2-like_sf"/>
</dbReference>
<dbReference type="InterPro" id="IPR049730">
    <property type="entry name" value="SNF2/RAD54-like_C"/>
</dbReference>
<keyword evidence="3" id="KW-0067">ATP-binding</keyword>
<accession>W9C2C4</accession>
<dbReference type="Proteomes" id="UP000019487">
    <property type="component" value="Unassembled WGS sequence"/>
</dbReference>
<proteinExistence type="predicted"/>
<dbReference type="HOGENOM" id="CLU_003233_1_0_1"/>
<evidence type="ECO:0000256" key="1">
    <source>
        <dbReference type="ARBA" id="ARBA00022741"/>
    </source>
</evidence>
<organism evidence="5 6">
    <name type="scientific">Sclerotinia borealis (strain F-4128)</name>
    <dbReference type="NCBI Taxonomy" id="1432307"/>
    <lineage>
        <taxon>Eukaryota</taxon>
        <taxon>Fungi</taxon>
        <taxon>Dikarya</taxon>
        <taxon>Ascomycota</taxon>
        <taxon>Pezizomycotina</taxon>
        <taxon>Leotiomycetes</taxon>
        <taxon>Helotiales</taxon>
        <taxon>Sclerotiniaceae</taxon>
        <taxon>Sclerotinia</taxon>
    </lineage>
</organism>
<keyword evidence="6" id="KW-1185">Reference proteome</keyword>
<dbReference type="Pfam" id="PF00176">
    <property type="entry name" value="SNF2-rel_dom"/>
    <property type="match status" value="1"/>
</dbReference>
<evidence type="ECO:0000313" key="5">
    <source>
        <dbReference type="EMBL" id="ESZ89833.1"/>
    </source>
</evidence>
<evidence type="ECO:0000259" key="4">
    <source>
        <dbReference type="Pfam" id="PF00176"/>
    </source>
</evidence>
<dbReference type="InterPro" id="IPR027417">
    <property type="entry name" value="P-loop_NTPase"/>
</dbReference>
<dbReference type="Gene3D" id="3.40.50.300">
    <property type="entry name" value="P-loop containing nucleotide triphosphate hydrolases"/>
    <property type="match status" value="1"/>
</dbReference>
<feature type="domain" description="SNF2 N-terminal" evidence="4">
    <location>
        <begin position="298"/>
        <end position="676"/>
    </location>
</feature>
<dbReference type="EMBL" id="AYSA01000761">
    <property type="protein sequence ID" value="ESZ89833.1"/>
    <property type="molecule type" value="Genomic_DNA"/>
</dbReference>
<keyword evidence="1" id="KW-0547">Nucleotide-binding</keyword>
<gene>
    <name evidence="5" type="ORF">SBOR_9784</name>
</gene>
<dbReference type="STRING" id="1432307.W9C2C4"/>
<dbReference type="CDD" id="cd18793">
    <property type="entry name" value="SF2_C_SNF"/>
    <property type="match status" value="1"/>
</dbReference>
<dbReference type="GO" id="GO:0006281">
    <property type="term" value="P:DNA repair"/>
    <property type="evidence" value="ECO:0007669"/>
    <property type="project" value="TreeGrafter"/>
</dbReference>
<dbReference type="GO" id="GO:0008094">
    <property type="term" value="F:ATP-dependent activity, acting on DNA"/>
    <property type="evidence" value="ECO:0007669"/>
    <property type="project" value="TreeGrafter"/>
</dbReference>
<dbReference type="InterPro" id="IPR000330">
    <property type="entry name" value="SNF2_N"/>
</dbReference>
<dbReference type="PANTHER" id="PTHR45626:SF51">
    <property type="entry name" value="SNF2-RELATED DOMAIN-CONTAINING PROTEIN"/>
    <property type="match status" value="1"/>
</dbReference>
<dbReference type="SUPFAM" id="SSF52540">
    <property type="entry name" value="P-loop containing nucleoside triphosphate hydrolases"/>
    <property type="match status" value="2"/>
</dbReference>
<evidence type="ECO:0000256" key="3">
    <source>
        <dbReference type="ARBA" id="ARBA00022840"/>
    </source>
</evidence>
<name>W9C2C4_SCLBF</name>
<dbReference type="GO" id="GO:0005634">
    <property type="term" value="C:nucleus"/>
    <property type="evidence" value="ECO:0007669"/>
    <property type="project" value="TreeGrafter"/>
</dbReference>
<evidence type="ECO:0000313" key="6">
    <source>
        <dbReference type="Proteomes" id="UP000019487"/>
    </source>
</evidence>
<dbReference type="OrthoDB" id="2801544at2759"/>
<reference evidence="5 6" key="1">
    <citation type="journal article" date="2014" name="Genome Announc.">
        <title>Draft genome sequence of Sclerotinia borealis, a psychrophilic plant pathogenic fungus.</title>
        <authorList>
            <person name="Mardanov A.V."/>
            <person name="Beletsky A.V."/>
            <person name="Kadnikov V.V."/>
            <person name="Ignatov A.N."/>
            <person name="Ravin N.V."/>
        </authorList>
    </citation>
    <scope>NUCLEOTIDE SEQUENCE [LARGE SCALE GENOMIC DNA]</scope>
    <source>
        <strain evidence="6">F-4157</strain>
    </source>
</reference>